<evidence type="ECO:0000259" key="1">
    <source>
        <dbReference type="Pfam" id="PF13403"/>
    </source>
</evidence>
<reference evidence="3" key="1">
    <citation type="submission" date="2016-11" db="EMBL/GenBank/DDBJ databases">
        <authorList>
            <person name="Varghese N."/>
            <person name="Submissions S."/>
        </authorList>
    </citation>
    <scope>NUCLEOTIDE SEQUENCE [LARGE SCALE GENOMIC DNA]</scope>
    <source>
        <strain evidence="3">CGMCC 1.8995</strain>
    </source>
</reference>
<keyword evidence="3" id="KW-1185">Reference proteome</keyword>
<evidence type="ECO:0000313" key="3">
    <source>
        <dbReference type="Proteomes" id="UP000184520"/>
    </source>
</evidence>
<sequence length="306" mass="33290">MSTTESFSNWVLLDKGTNNVYLTGSGFYTVNDSADGNDGQTAVGNNVYVVEFSSSYTLLGTTANGVVVSGPTYDYLFTNATYSNGDSVSINTTDPYNYCFLEGTLINTPEGERPVESIKMGDKVLSADGRELTVRWMGYETIRNGIGASIHKAPVKIKAGAFGDGLPVSNLYVSNAHAFLLDGHLVVASALINGETITAVPFSDMPSEFTYWHIETEEHELVIANGVAAETLSGAPERKDFDNYDSYVAQYGADRIIQPMAYPRIKDVAQLPESLLERFNLARPALDWDALLNEDDTDVVLKQANS</sequence>
<name>A0A1M5SY32_9ALTE</name>
<dbReference type="Gene3D" id="2.170.16.10">
    <property type="entry name" value="Hedgehog/Intein (Hint) domain"/>
    <property type="match status" value="1"/>
</dbReference>
<dbReference type="InterPro" id="IPR028992">
    <property type="entry name" value="Hedgehog/Intein_dom"/>
</dbReference>
<dbReference type="Proteomes" id="UP000184520">
    <property type="component" value="Unassembled WGS sequence"/>
</dbReference>
<dbReference type="RefSeq" id="WP_073325462.1">
    <property type="nucleotide sequence ID" value="NZ_FQWD01000013.1"/>
</dbReference>
<protein>
    <submittedName>
        <fullName evidence="2">Hint domain-containing protein</fullName>
    </submittedName>
</protein>
<dbReference type="STRING" id="634436.SAMN05216361_0125"/>
<feature type="domain" description="Hedgehog/Intein (Hint)" evidence="1">
    <location>
        <begin position="99"/>
        <end position="232"/>
    </location>
</feature>
<evidence type="ECO:0000313" key="2">
    <source>
        <dbReference type="EMBL" id="SHH43402.1"/>
    </source>
</evidence>
<gene>
    <name evidence="2" type="ORF">SAMN05216361_0125</name>
</gene>
<dbReference type="Pfam" id="PF13403">
    <property type="entry name" value="Hint_2"/>
    <property type="match status" value="1"/>
</dbReference>
<dbReference type="OrthoDB" id="6167597at2"/>
<organism evidence="2 3">
    <name type="scientific">Marisediminitalea aggregata</name>
    <dbReference type="NCBI Taxonomy" id="634436"/>
    <lineage>
        <taxon>Bacteria</taxon>
        <taxon>Pseudomonadati</taxon>
        <taxon>Pseudomonadota</taxon>
        <taxon>Gammaproteobacteria</taxon>
        <taxon>Alteromonadales</taxon>
        <taxon>Alteromonadaceae</taxon>
        <taxon>Marisediminitalea</taxon>
    </lineage>
</organism>
<accession>A0A1M5SY32</accession>
<proteinExistence type="predicted"/>
<dbReference type="AlphaFoldDB" id="A0A1M5SY32"/>
<dbReference type="InterPro" id="IPR036844">
    <property type="entry name" value="Hint_dom_sf"/>
</dbReference>
<dbReference type="EMBL" id="FQWD01000013">
    <property type="protein sequence ID" value="SHH43402.1"/>
    <property type="molecule type" value="Genomic_DNA"/>
</dbReference>
<dbReference type="SUPFAM" id="SSF51294">
    <property type="entry name" value="Hedgehog/intein (Hint) domain"/>
    <property type="match status" value="1"/>
</dbReference>